<evidence type="ECO:0000256" key="1">
    <source>
        <dbReference type="SAM" id="Phobius"/>
    </source>
</evidence>
<gene>
    <name evidence="3" type="ORF">BT96DRAFT_1026304</name>
</gene>
<dbReference type="Gene3D" id="3.20.20.80">
    <property type="entry name" value="Glycosidases"/>
    <property type="match status" value="1"/>
</dbReference>
<name>A0A6A4GM17_9AGAR</name>
<evidence type="ECO:0000313" key="3">
    <source>
        <dbReference type="EMBL" id="KAE9386244.1"/>
    </source>
</evidence>
<dbReference type="SUPFAM" id="SSF51445">
    <property type="entry name" value="(Trans)glycosidases"/>
    <property type="match status" value="1"/>
</dbReference>
<dbReference type="InterPro" id="IPR017853">
    <property type="entry name" value="GH"/>
</dbReference>
<protein>
    <submittedName>
        <fullName evidence="3">Glycoside hydrolase family 5 protein</fullName>
    </submittedName>
</protein>
<dbReference type="InterPro" id="IPR039743">
    <property type="entry name" value="6GAL/EXGAL"/>
</dbReference>
<accession>A0A6A4GM17</accession>
<proteinExistence type="predicted"/>
<dbReference type="GO" id="GO:0004553">
    <property type="term" value="F:hydrolase activity, hydrolyzing O-glycosyl compounds"/>
    <property type="evidence" value="ECO:0007669"/>
    <property type="project" value="InterPro"/>
</dbReference>
<dbReference type="Proteomes" id="UP000799118">
    <property type="component" value="Unassembled WGS sequence"/>
</dbReference>
<dbReference type="InterPro" id="IPR039514">
    <property type="entry name" value="6GAL-like"/>
</dbReference>
<dbReference type="EMBL" id="ML769897">
    <property type="protein sequence ID" value="KAE9386244.1"/>
    <property type="molecule type" value="Genomic_DNA"/>
</dbReference>
<evidence type="ECO:0000313" key="4">
    <source>
        <dbReference type="Proteomes" id="UP000799118"/>
    </source>
</evidence>
<feature type="domain" description="Endo-beta-1,6-galactanase-like" evidence="2">
    <location>
        <begin position="49"/>
        <end position="356"/>
    </location>
</feature>
<dbReference type="Pfam" id="PF14587">
    <property type="entry name" value="Glyco_hydr_30_2"/>
    <property type="match status" value="1"/>
</dbReference>
<organism evidence="3 4">
    <name type="scientific">Gymnopus androsaceus JB14</name>
    <dbReference type="NCBI Taxonomy" id="1447944"/>
    <lineage>
        <taxon>Eukaryota</taxon>
        <taxon>Fungi</taxon>
        <taxon>Dikarya</taxon>
        <taxon>Basidiomycota</taxon>
        <taxon>Agaricomycotina</taxon>
        <taxon>Agaricomycetes</taxon>
        <taxon>Agaricomycetidae</taxon>
        <taxon>Agaricales</taxon>
        <taxon>Marasmiineae</taxon>
        <taxon>Omphalotaceae</taxon>
        <taxon>Gymnopus</taxon>
    </lineage>
</organism>
<dbReference type="PANTHER" id="PTHR42767">
    <property type="entry name" value="ENDO-BETA-1,6-GALACTANASE"/>
    <property type="match status" value="1"/>
</dbReference>
<feature type="transmembrane region" description="Helical" evidence="1">
    <location>
        <begin position="12"/>
        <end position="33"/>
    </location>
</feature>
<dbReference type="AlphaFoldDB" id="A0A6A4GM17"/>
<dbReference type="OrthoDB" id="2012278at2759"/>
<keyword evidence="1" id="KW-0812">Transmembrane</keyword>
<dbReference type="PANTHER" id="PTHR42767:SF1">
    <property type="entry name" value="ENDO-BETA-1,6-GALACTANASE-LIKE DOMAIN-CONTAINING PROTEIN"/>
    <property type="match status" value="1"/>
</dbReference>
<reference evidence="3" key="1">
    <citation type="journal article" date="2019" name="Environ. Microbiol.">
        <title>Fungal ecological strategies reflected in gene transcription - a case study of two litter decomposers.</title>
        <authorList>
            <person name="Barbi F."/>
            <person name="Kohler A."/>
            <person name="Barry K."/>
            <person name="Baskaran P."/>
            <person name="Daum C."/>
            <person name="Fauchery L."/>
            <person name="Ihrmark K."/>
            <person name="Kuo A."/>
            <person name="LaButti K."/>
            <person name="Lipzen A."/>
            <person name="Morin E."/>
            <person name="Grigoriev I.V."/>
            <person name="Henrissat B."/>
            <person name="Lindahl B."/>
            <person name="Martin F."/>
        </authorList>
    </citation>
    <scope>NUCLEOTIDE SEQUENCE</scope>
    <source>
        <strain evidence="3">JB14</strain>
    </source>
</reference>
<keyword evidence="1" id="KW-0472">Membrane</keyword>
<keyword evidence="3" id="KW-0378">Hydrolase</keyword>
<sequence>MTAYLSRVIDTRLETVILGMVFIASSLILAAILNLPTHVYSATVSATVAQTFLGVGGSGAWWPHDLFSFPESARQNLSELLFSESGLAISSYRYNLGGGGVGVSNPVRAPETPYVSPGVYNFSADPEGVFFLQQASDFDVPGITMFVNSAPAPLTSNGFSCNGQFVNANGPAYATYLVDVAQHWREAGINISFVSAMNEPDNSFGPLPCGQEGMLVEANQRATLITSLWNELESRGLTSEIGILADESSSTSLATSEYSEWLPEVVDMVAHIVHHAYDFPTDAEYEAFINSANAVSGGKTTWMSEICCSLGSPDGSGRGYTEGFDPTINNALMFAGLVFQSFVIGGEGHYDFWTLVSSGLGCEPLTDPTCATTPNSEGWTDGVIYYDPDYATNGNFELYIVKHYYAYKHFTNFVRPGTQRNPVTGSDANEFTLVVSNSTTYSVIAMNPNTTESTISLTFPQDVCASTAFRTSATEDFSTVTPATGSGLTWSLPLSETSLTTYIFKREAC</sequence>
<keyword evidence="4" id="KW-1185">Reference proteome</keyword>
<evidence type="ECO:0000259" key="2">
    <source>
        <dbReference type="Pfam" id="PF14587"/>
    </source>
</evidence>
<keyword evidence="1" id="KW-1133">Transmembrane helix</keyword>